<dbReference type="OrthoDB" id="4589349at2759"/>
<dbReference type="Proteomes" id="UP000001056">
    <property type="component" value="Unassembled WGS sequence"/>
</dbReference>
<dbReference type="eggNOG" id="ENOG502SRRT">
    <property type="taxonomic scope" value="Eukaryota"/>
</dbReference>
<gene>
    <name evidence="1" type="ORF">CHGG_01122</name>
</gene>
<dbReference type="OMA" id="NTIEWLI"/>
<dbReference type="RefSeq" id="XP_001220343.1">
    <property type="nucleotide sequence ID" value="XM_001220342.1"/>
</dbReference>
<evidence type="ECO:0000313" key="1">
    <source>
        <dbReference type="EMBL" id="EAQ92887.1"/>
    </source>
</evidence>
<accession>Q2HF82</accession>
<organism evidence="1 2">
    <name type="scientific">Chaetomium globosum (strain ATCC 6205 / CBS 148.51 / DSM 1962 / NBRC 6347 / NRRL 1970)</name>
    <name type="common">Soil fungus</name>
    <dbReference type="NCBI Taxonomy" id="306901"/>
    <lineage>
        <taxon>Eukaryota</taxon>
        <taxon>Fungi</taxon>
        <taxon>Dikarya</taxon>
        <taxon>Ascomycota</taxon>
        <taxon>Pezizomycotina</taxon>
        <taxon>Sordariomycetes</taxon>
        <taxon>Sordariomycetidae</taxon>
        <taxon>Sordariales</taxon>
        <taxon>Chaetomiaceae</taxon>
        <taxon>Chaetomium</taxon>
    </lineage>
</organism>
<dbReference type="PANTHER" id="PTHR35605:SF1">
    <property type="entry name" value="ECP2 EFFECTOR PROTEIN DOMAIN-CONTAINING PROTEIN-RELATED"/>
    <property type="match status" value="1"/>
</dbReference>
<name>Q2HF82_CHAGB</name>
<protein>
    <submittedName>
        <fullName evidence="1">Uncharacterized protein</fullName>
    </submittedName>
</protein>
<dbReference type="GeneID" id="4387632"/>
<dbReference type="VEuPathDB" id="FungiDB:CHGG_01122"/>
<proteinExistence type="predicted"/>
<dbReference type="STRING" id="306901.Q2HF82"/>
<dbReference type="EMBL" id="CH408029">
    <property type="protein sequence ID" value="EAQ92887.1"/>
    <property type="molecule type" value="Genomic_DNA"/>
</dbReference>
<dbReference type="PANTHER" id="PTHR35605">
    <property type="entry name" value="ECP2 EFFECTOR PROTEIN DOMAIN-CONTAINING PROTEIN-RELATED"/>
    <property type="match status" value="1"/>
</dbReference>
<sequence length="159" mass="17382">MAVDIVDPISKYTIETPVWEIEVAPGKTEVLNGTVQEIYSRALAINPNFQQVPTARSIQELETSLVEKRATTVKTLTAAPRMPPGPGACFRVSCSYGAAIYWCNDNKTWKNLDNWDMIANSAGFIIISCAPEASYVSGQNFESGNWNTIVSVVRVCCGT</sequence>
<dbReference type="HOGENOM" id="CLU_089018_0_1_1"/>
<evidence type="ECO:0000313" key="2">
    <source>
        <dbReference type="Proteomes" id="UP000001056"/>
    </source>
</evidence>
<dbReference type="InParanoid" id="Q2HF82"/>
<dbReference type="AlphaFoldDB" id="Q2HF82"/>
<keyword evidence="2" id="KW-1185">Reference proteome</keyword>
<reference evidence="2" key="1">
    <citation type="journal article" date="2015" name="Genome Announc.">
        <title>Draft genome sequence of the cellulolytic fungus Chaetomium globosum.</title>
        <authorList>
            <person name="Cuomo C.A."/>
            <person name="Untereiner W.A."/>
            <person name="Ma L.-J."/>
            <person name="Grabherr M."/>
            <person name="Birren B.W."/>
        </authorList>
    </citation>
    <scope>NUCLEOTIDE SEQUENCE [LARGE SCALE GENOMIC DNA]</scope>
    <source>
        <strain evidence="2">ATCC 6205 / CBS 148.51 / DSM 1962 / NBRC 6347 / NRRL 1970</strain>
    </source>
</reference>